<dbReference type="SUPFAM" id="SSF55729">
    <property type="entry name" value="Acyl-CoA N-acyltransferases (Nat)"/>
    <property type="match status" value="1"/>
</dbReference>
<accession>A0A4Q1CJI8</accession>
<dbReference type="AlphaFoldDB" id="A0A4Q1CJI8"/>
<dbReference type="InterPro" id="IPR051531">
    <property type="entry name" value="N-acetyltransferase"/>
</dbReference>
<dbReference type="EMBL" id="SDHW01000002">
    <property type="protein sequence ID" value="RXK60743.1"/>
    <property type="molecule type" value="Genomic_DNA"/>
</dbReference>
<dbReference type="Proteomes" id="UP000290204">
    <property type="component" value="Unassembled WGS sequence"/>
</dbReference>
<comment type="caution">
    <text evidence="2">The sequence shown here is derived from an EMBL/GenBank/DDBJ whole genome shotgun (WGS) entry which is preliminary data.</text>
</comment>
<dbReference type="InterPro" id="IPR000182">
    <property type="entry name" value="GNAT_dom"/>
</dbReference>
<evidence type="ECO:0000259" key="1">
    <source>
        <dbReference type="PROSITE" id="PS51186"/>
    </source>
</evidence>
<name>A0A4Q1CJI8_9BACT</name>
<reference evidence="2 3" key="1">
    <citation type="submission" date="2019-01" db="EMBL/GenBank/DDBJ databases">
        <title>Lacibacter sp. strain TTM-7.</title>
        <authorList>
            <person name="Chen W.-M."/>
        </authorList>
    </citation>
    <scope>NUCLEOTIDE SEQUENCE [LARGE SCALE GENOMIC DNA]</scope>
    <source>
        <strain evidence="2 3">TTM-7</strain>
    </source>
</reference>
<dbReference type="OrthoDB" id="9811523at2"/>
<dbReference type="Pfam" id="PF13302">
    <property type="entry name" value="Acetyltransf_3"/>
    <property type="match status" value="1"/>
</dbReference>
<evidence type="ECO:0000313" key="2">
    <source>
        <dbReference type="EMBL" id="RXK60743.1"/>
    </source>
</evidence>
<sequence>MFNKIVPTIPVLITERLTLRQLLETDATELFLLRSDETINKHLDRKPAASTEDALNFIRNIRNKELLYWAITETQHEELIGTICLFDFSKDGTGCEMGFELLTGYRHRGIMHEAAKKISAFAANTLAVKTIDAITHKDNLDSIKLLQKLSFEQVGFTDEANSDLLQFRLLVGQ</sequence>
<keyword evidence="3" id="KW-1185">Reference proteome</keyword>
<dbReference type="Gene3D" id="3.40.630.30">
    <property type="match status" value="1"/>
</dbReference>
<dbReference type="InterPro" id="IPR016181">
    <property type="entry name" value="Acyl_CoA_acyltransferase"/>
</dbReference>
<dbReference type="PROSITE" id="PS51186">
    <property type="entry name" value="GNAT"/>
    <property type="match status" value="1"/>
</dbReference>
<keyword evidence="2" id="KW-0808">Transferase</keyword>
<organism evidence="2 3">
    <name type="scientific">Lacibacter luteus</name>
    <dbReference type="NCBI Taxonomy" id="2508719"/>
    <lineage>
        <taxon>Bacteria</taxon>
        <taxon>Pseudomonadati</taxon>
        <taxon>Bacteroidota</taxon>
        <taxon>Chitinophagia</taxon>
        <taxon>Chitinophagales</taxon>
        <taxon>Chitinophagaceae</taxon>
        <taxon>Lacibacter</taxon>
    </lineage>
</organism>
<dbReference type="GO" id="GO:0016747">
    <property type="term" value="F:acyltransferase activity, transferring groups other than amino-acyl groups"/>
    <property type="evidence" value="ECO:0007669"/>
    <property type="project" value="InterPro"/>
</dbReference>
<protein>
    <submittedName>
        <fullName evidence="2">N-acetyltransferase</fullName>
    </submittedName>
</protein>
<gene>
    <name evidence="2" type="ORF">ESA94_09780</name>
</gene>
<dbReference type="RefSeq" id="WP_129130704.1">
    <property type="nucleotide sequence ID" value="NZ_SDHW01000002.1"/>
</dbReference>
<feature type="domain" description="N-acetyltransferase" evidence="1">
    <location>
        <begin position="17"/>
        <end position="173"/>
    </location>
</feature>
<evidence type="ECO:0000313" key="3">
    <source>
        <dbReference type="Proteomes" id="UP000290204"/>
    </source>
</evidence>
<proteinExistence type="predicted"/>
<dbReference type="PANTHER" id="PTHR43792">
    <property type="entry name" value="GNAT FAMILY, PUTATIVE (AFU_ORTHOLOGUE AFUA_3G00765)-RELATED-RELATED"/>
    <property type="match status" value="1"/>
</dbReference>